<evidence type="ECO:0000259" key="1">
    <source>
        <dbReference type="Pfam" id="PF06985"/>
    </source>
</evidence>
<gene>
    <name evidence="2" type="ORF">E6O75_ATG07538</name>
</gene>
<name>A0A4Z1PF35_9PEZI</name>
<dbReference type="PANTHER" id="PTHR33112:SF12">
    <property type="entry name" value="HETEROKARYON INCOMPATIBILITY DOMAIN-CONTAINING PROTEIN"/>
    <property type="match status" value="1"/>
</dbReference>
<dbReference type="Proteomes" id="UP000298493">
    <property type="component" value="Unassembled WGS sequence"/>
</dbReference>
<proteinExistence type="predicted"/>
<dbReference type="InterPro" id="IPR010730">
    <property type="entry name" value="HET"/>
</dbReference>
<dbReference type="OrthoDB" id="5135333at2759"/>
<dbReference type="PANTHER" id="PTHR33112">
    <property type="entry name" value="DOMAIN PROTEIN, PUTATIVE-RELATED"/>
    <property type="match status" value="1"/>
</dbReference>
<dbReference type="AlphaFoldDB" id="A0A4Z1PF35"/>
<evidence type="ECO:0000313" key="3">
    <source>
        <dbReference type="Proteomes" id="UP000298493"/>
    </source>
</evidence>
<reference evidence="2 3" key="1">
    <citation type="submission" date="2019-04" db="EMBL/GenBank/DDBJ databases">
        <title>High contiguity whole genome sequence and gene annotation resource for two Venturia nashicola isolates.</title>
        <authorList>
            <person name="Prokchorchik M."/>
            <person name="Won K."/>
            <person name="Lee Y."/>
            <person name="Choi E.D."/>
            <person name="Segonzac C."/>
            <person name="Sohn K.H."/>
        </authorList>
    </citation>
    <scope>NUCLEOTIDE SEQUENCE [LARGE SCALE GENOMIC DNA]</scope>
    <source>
        <strain evidence="2 3">PRI2</strain>
    </source>
</reference>
<dbReference type="STRING" id="86259.A0A4Z1PF35"/>
<keyword evidence="3" id="KW-1185">Reference proteome</keyword>
<organism evidence="2 3">
    <name type="scientific">Venturia nashicola</name>
    <dbReference type="NCBI Taxonomy" id="86259"/>
    <lineage>
        <taxon>Eukaryota</taxon>
        <taxon>Fungi</taxon>
        <taxon>Dikarya</taxon>
        <taxon>Ascomycota</taxon>
        <taxon>Pezizomycotina</taxon>
        <taxon>Dothideomycetes</taxon>
        <taxon>Pleosporomycetidae</taxon>
        <taxon>Venturiales</taxon>
        <taxon>Venturiaceae</taxon>
        <taxon>Venturia</taxon>
    </lineage>
</organism>
<evidence type="ECO:0000313" key="2">
    <source>
        <dbReference type="EMBL" id="TID20078.1"/>
    </source>
</evidence>
<protein>
    <submittedName>
        <fullName evidence="2">HET-domain-containing protein</fullName>
    </submittedName>
</protein>
<feature type="domain" description="Heterokaryon incompatibility" evidence="1">
    <location>
        <begin position="202"/>
        <end position="349"/>
    </location>
</feature>
<dbReference type="Pfam" id="PF06985">
    <property type="entry name" value="HET"/>
    <property type="match status" value="1"/>
</dbReference>
<comment type="caution">
    <text evidence="2">The sequence shown here is derived from an EMBL/GenBank/DDBJ whole genome shotgun (WGS) entry which is preliminary data.</text>
</comment>
<dbReference type="EMBL" id="SNSC02000011">
    <property type="protein sequence ID" value="TID20078.1"/>
    <property type="molecule type" value="Genomic_DNA"/>
</dbReference>
<accession>A0A4Z1PF35</accession>
<sequence>MFDRPFSDYVYFHEGATTGTEPVPLTFGTVCEVKQTTDCPLCCLVWKSFLLYNDGSEPPEQVDGKRISITVESVACGLYGPVYTYDRSGPDPEASANRLHFTLSPWLWRSYDNKKSAFPDWLAVIQQIDRSQASIPSSLCSGRHIGKQGTEVSVVQRWLQICQEQHVSCGIKRPYFEYPSRLIDVRRQCLVRKKDIPGQPDYAILSYVWGRNRFVTLNSNTSETLHEPGTISPDNSDIPATIRDTIHLCQSLNQKYLWVDALCIKQDGLEDKMKEIGRMDDIYGGAALTIVATTGNHANAGLPGVGQTTRTNTQHILEMDGLVLANRLPSAQKLVDESVWNSRAWTYQERLLSRRILFLTDRQTFFTCLQMQCCEDTVTEYSVSHPEPGFETVSSIDDEKDEYLQFHTAISPLEYPHDDMTELQKYAHHVTEYSRRSLSFESDVLNAFQGVMRQLSSRVLESETQYNLPLRLIDIAILWTPLGPLRKRSTACDEESLPSWAWAWWVGPVEYAEKPNLAERTLSQRMEQFSDFPCKMPPSQAAHWVRTISRPISVDFRRQIVEGEITYSSRCTPGLLCRPASDYHRQAFESLPLKGLLTLRTSVADFSVSMRHVADKDHHFNTPPCTADNHRVCHLLITDSHGAKAGCVIIDGNTADSLAPGTFSFVKLSRTTNLHDEDDSAWDAEVEAFIGVPGEPAINPDFGRSRSELWFDQDVFDSSVCWCLYNVLMVRWREDGAGIRLGIGKIHTHAFDAAAGDEMSVSLG</sequence>